<proteinExistence type="predicted"/>
<feature type="transmembrane region" description="Helical" evidence="1">
    <location>
        <begin position="40"/>
        <end position="65"/>
    </location>
</feature>
<comment type="caution">
    <text evidence="2">The sequence shown here is derived from an EMBL/GenBank/DDBJ whole genome shotgun (WGS) entry which is preliminary data.</text>
</comment>
<accession>A0AAW1K4C6</accession>
<dbReference type="Proteomes" id="UP001443914">
    <property type="component" value="Unassembled WGS sequence"/>
</dbReference>
<dbReference type="EMBL" id="JBDFQZ010000006">
    <property type="protein sequence ID" value="KAK9714121.1"/>
    <property type="molecule type" value="Genomic_DNA"/>
</dbReference>
<evidence type="ECO:0000256" key="1">
    <source>
        <dbReference type="SAM" id="Phobius"/>
    </source>
</evidence>
<dbReference type="AlphaFoldDB" id="A0AAW1K4C6"/>
<evidence type="ECO:0000313" key="2">
    <source>
        <dbReference type="EMBL" id="KAK9714121.1"/>
    </source>
</evidence>
<keyword evidence="3" id="KW-1185">Reference proteome</keyword>
<sequence length="67" mass="7996">MKSDVELSLPRKKEIILNATMTKHEKNFQDHLIQPRTQKLFFCVAMFHINLFMISFLLDINLILITY</sequence>
<organism evidence="2 3">
    <name type="scientific">Saponaria officinalis</name>
    <name type="common">Common soapwort</name>
    <name type="synonym">Lychnis saponaria</name>
    <dbReference type="NCBI Taxonomy" id="3572"/>
    <lineage>
        <taxon>Eukaryota</taxon>
        <taxon>Viridiplantae</taxon>
        <taxon>Streptophyta</taxon>
        <taxon>Embryophyta</taxon>
        <taxon>Tracheophyta</taxon>
        <taxon>Spermatophyta</taxon>
        <taxon>Magnoliopsida</taxon>
        <taxon>eudicotyledons</taxon>
        <taxon>Gunneridae</taxon>
        <taxon>Pentapetalae</taxon>
        <taxon>Caryophyllales</taxon>
        <taxon>Caryophyllaceae</taxon>
        <taxon>Caryophylleae</taxon>
        <taxon>Saponaria</taxon>
    </lineage>
</organism>
<keyword evidence="1" id="KW-0472">Membrane</keyword>
<reference evidence="2" key="1">
    <citation type="submission" date="2024-03" db="EMBL/GenBank/DDBJ databases">
        <title>WGS assembly of Saponaria officinalis var. Norfolk2.</title>
        <authorList>
            <person name="Jenkins J."/>
            <person name="Shu S."/>
            <person name="Grimwood J."/>
            <person name="Barry K."/>
            <person name="Goodstein D."/>
            <person name="Schmutz J."/>
            <person name="Leebens-Mack J."/>
            <person name="Osbourn A."/>
        </authorList>
    </citation>
    <scope>NUCLEOTIDE SEQUENCE [LARGE SCALE GENOMIC DNA]</scope>
    <source>
        <strain evidence="2">JIC</strain>
    </source>
</reference>
<gene>
    <name evidence="2" type="ORF">RND81_06G072900</name>
</gene>
<evidence type="ECO:0000313" key="3">
    <source>
        <dbReference type="Proteomes" id="UP001443914"/>
    </source>
</evidence>
<name>A0AAW1K4C6_SAPOF</name>
<protein>
    <submittedName>
        <fullName evidence="2">Uncharacterized protein</fullName>
    </submittedName>
</protein>
<keyword evidence="1" id="KW-1133">Transmembrane helix</keyword>
<keyword evidence="1" id="KW-0812">Transmembrane</keyword>